<dbReference type="Proteomes" id="UP000192940">
    <property type="component" value="Chromosome I"/>
</dbReference>
<dbReference type="EMBL" id="LT840184">
    <property type="protein sequence ID" value="SMF67533.1"/>
    <property type="molecule type" value="Genomic_DNA"/>
</dbReference>
<protein>
    <submittedName>
        <fullName evidence="4">Predicted xylanase/chitin deacetylase</fullName>
    </submittedName>
</protein>
<comment type="subcellular location">
    <subcellularLocation>
        <location evidence="1">Secreted</location>
    </subcellularLocation>
</comment>
<feature type="domain" description="NodB homology" evidence="3">
    <location>
        <begin position="60"/>
        <end position="311"/>
    </location>
</feature>
<organism evidence="4 5">
    <name type="scientific">Paenibacillus uliginis N3/975</name>
    <dbReference type="NCBI Taxonomy" id="1313296"/>
    <lineage>
        <taxon>Bacteria</taxon>
        <taxon>Bacillati</taxon>
        <taxon>Bacillota</taxon>
        <taxon>Bacilli</taxon>
        <taxon>Bacillales</taxon>
        <taxon>Paenibacillaceae</taxon>
        <taxon>Paenibacillus</taxon>
    </lineage>
</organism>
<evidence type="ECO:0000259" key="3">
    <source>
        <dbReference type="PROSITE" id="PS51677"/>
    </source>
</evidence>
<accession>A0A1X7GC56</accession>
<dbReference type="CDD" id="cd10918">
    <property type="entry name" value="CE4_NodB_like_5s_6s"/>
    <property type="match status" value="1"/>
</dbReference>
<keyword evidence="4" id="KW-0119">Carbohydrate metabolism</keyword>
<keyword evidence="4" id="KW-0858">Xylan degradation</keyword>
<keyword evidence="5" id="KW-1185">Reference proteome</keyword>
<dbReference type="GO" id="GO:0005576">
    <property type="term" value="C:extracellular region"/>
    <property type="evidence" value="ECO:0007669"/>
    <property type="project" value="UniProtKB-SubCell"/>
</dbReference>
<dbReference type="PROSITE" id="PS51677">
    <property type="entry name" value="NODB"/>
    <property type="match status" value="1"/>
</dbReference>
<name>A0A1X7GC56_9BACL</name>
<keyword evidence="4" id="KW-0378">Hydrolase</keyword>
<evidence type="ECO:0000313" key="5">
    <source>
        <dbReference type="Proteomes" id="UP000192940"/>
    </source>
</evidence>
<reference evidence="4 5" key="1">
    <citation type="submission" date="2017-04" db="EMBL/GenBank/DDBJ databases">
        <authorList>
            <person name="Afonso C.L."/>
            <person name="Miller P.J."/>
            <person name="Scott M.A."/>
            <person name="Spackman E."/>
            <person name="Goraichik I."/>
            <person name="Dimitrov K.M."/>
            <person name="Suarez D.L."/>
            <person name="Swayne D.E."/>
        </authorList>
    </citation>
    <scope>NUCLEOTIDE SEQUENCE [LARGE SCALE GENOMIC DNA]</scope>
    <source>
        <strain evidence="4 5">N3/975</strain>
    </source>
</reference>
<dbReference type="GO" id="GO:0016798">
    <property type="term" value="F:hydrolase activity, acting on glycosyl bonds"/>
    <property type="evidence" value="ECO:0007669"/>
    <property type="project" value="UniProtKB-KW"/>
</dbReference>
<dbReference type="GO" id="GO:0045493">
    <property type="term" value="P:xylan catabolic process"/>
    <property type="evidence" value="ECO:0007669"/>
    <property type="project" value="UniProtKB-KW"/>
</dbReference>
<keyword evidence="2" id="KW-0732">Signal</keyword>
<proteinExistence type="predicted"/>
<dbReference type="RefSeq" id="WP_208917503.1">
    <property type="nucleotide sequence ID" value="NZ_LT840184.1"/>
</dbReference>
<evidence type="ECO:0000313" key="4">
    <source>
        <dbReference type="EMBL" id="SMF67533.1"/>
    </source>
</evidence>
<dbReference type="Gene3D" id="3.20.20.370">
    <property type="entry name" value="Glycoside hydrolase/deacetylase"/>
    <property type="match status" value="1"/>
</dbReference>
<dbReference type="AlphaFoldDB" id="A0A1X7GC56"/>
<dbReference type="GO" id="GO:0016810">
    <property type="term" value="F:hydrolase activity, acting on carbon-nitrogen (but not peptide) bonds"/>
    <property type="evidence" value="ECO:0007669"/>
    <property type="project" value="InterPro"/>
</dbReference>
<dbReference type="InterPro" id="IPR051398">
    <property type="entry name" value="Polysacch_Deacetylase"/>
</dbReference>
<dbReference type="SUPFAM" id="SSF88713">
    <property type="entry name" value="Glycoside hydrolase/deacetylase"/>
    <property type="match status" value="1"/>
</dbReference>
<dbReference type="PANTHER" id="PTHR34216:SF3">
    <property type="entry name" value="POLY-BETA-1,6-N-ACETYL-D-GLUCOSAMINE N-DEACETYLASE"/>
    <property type="match status" value="1"/>
</dbReference>
<gene>
    <name evidence="4" type="ORF">SAMN05661091_0358</name>
</gene>
<keyword evidence="4" id="KW-0624">Polysaccharide degradation</keyword>
<sequence>MKPHGIMFHHFHDDYKHIRGQGSISTDTFELIISYLQKNYTILSADEWMDKALCKTLNDNEICLTFDDNLLCQYELAYPVLKKYNIKAFWFVYTSPFKGELEKVEIYRYFRSAYFQEINEFYDSFYNFIEKTEFNSEVKKALENFSPESYLSDFSFYTNEDRIFRFVRDQILKPRRYFIVMDSMLKDYNVELNLLREKLWMSKENIKELHIEGHRIGLHSHTHPTSVASLSFNDQMIEYKSNLEILSEILGEAPESMSHPCNSYNQNTIKVLEELKVKLGFRANMKNCSNAIYEFPREDHAIILKKMGMKV</sequence>
<dbReference type="InterPro" id="IPR002509">
    <property type="entry name" value="NODB_dom"/>
</dbReference>
<evidence type="ECO:0000256" key="1">
    <source>
        <dbReference type="ARBA" id="ARBA00004613"/>
    </source>
</evidence>
<evidence type="ECO:0000256" key="2">
    <source>
        <dbReference type="ARBA" id="ARBA00022729"/>
    </source>
</evidence>
<dbReference type="Pfam" id="PF01522">
    <property type="entry name" value="Polysacc_deac_1"/>
    <property type="match status" value="2"/>
</dbReference>
<dbReference type="PANTHER" id="PTHR34216">
    <property type="match status" value="1"/>
</dbReference>
<dbReference type="STRING" id="1313296.SAMN05661091_0358"/>
<dbReference type="InterPro" id="IPR011330">
    <property type="entry name" value="Glyco_hydro/deAcase_b/a-brl"/>
</dbReference>
<keyword evidence="4" id="KW-0326">Glycosidase</keyword>